<evidence type="ECO:0000256" key="10">
    <source>
        <dbReference type="ARBA" id="ARBA00048109"/>
    </source>
</evidence>
<keyword evidence="7" id="KW-0319">Glycerol metabolism</keyword>
<dbReference type="InterPro" id="IPR004255">
    <property type="entry name" value="O-acyltransferase_WSD1_N"/>
</dbReference>
<dbReference type="GO" id="GO:0016746">
    <property type="term" value="F:acyltransferase activity"/>
    <property type="evidence" value="ECO:0007669"/>
    <property type="project" value="UniProtKB-KW"/>
</dbReference>
<accession>A0ABU3W282</accession>
<evidence type="ECO:0000256" key="9">
    <source>
        <dbReference type="ARBA" id="ARBA00023315"/>
    </source>
</evidence>
<evidence type="ECO:0000256" key="2">
    <source>
        <dbReference type="ARBA" id="ARBA00005189"/>
    </source>
</evidence>
<name>A0ABU3W282_9GAMM</name>
<keyword evidence="15" id="KW-1185">Reference proteome</keyword>
<evidence type="ECO:0000256" key="8">
    <source>
        <dbReference type="ARBA" id="ARBA00023098"/>
    </source>
</evidence>
<dbReference type="Proteomes" id="UP001269819">
    <property type="component" value="Unassembled WGS sequence"/>
</dbReference>
<evidence type="ECO:0000256" key="6">
    <source>
        <dbReference type="ARBA" id="ARBA00022679"/>
    </source>
</evidence>
<evidence type="ECO:0000256" key="4">
    <source>
        <dbReference type="ARBA" id="ARBA00013244"/>
    </source>
</evidence>
<dbReference type="Pfam" id="PF06974">
    <property type="entry name" value="WS_DGAT_C"/>
    <property type="match status" value="1"/>
</dbReference>
<comment type="pathway">
    <text evidence="2">Lipid metabolism.</text>
</comment>
<dbReference type="InterPro" id="IPR045034">
    <property type="entry name" value="O-acyltransferase_WSD1-like"/>
</dbReference>
<dbReference type="SUPFAM" id="SSF52777">
    <property type="entry name" value="CoA-dependent acyltransferases"/>
    <property type="match status" value="2"/>
</dbReference>
<comment type="similarity">
    <text evidence="3">Belongs to the long-chain O-acyltransferase family.</text>
</comment>
<protein>
    <recommendedName>
        <fullName evidence="4">diacylglycerol O-acyltransferase</fullName>
        <ecNumber evidence="4">2.3.1.20</ecNumber>
    </recommendedName>
</protein>
<feature type="domain" description="O-acyltransferase WSD1-like N-terminal" evidence="12">
    <location>
        <begin position="4"/>
        <end position="273"/>
    </location>
</feature>
<proteinExistence type="inferred from homology"/>
<evidence type="ECO:0000256" key="5">
    <source>
        <dbReference type="ARBA" id="ARBA00022516"/>
    </source>
</evidence>
<comment type="catalytic activity">
    <reaction evidence="10">
        <text>an acyl-CoA + a 1,2-diacyl-sn-glycerol = a triacyl-sn-glycerol + CoA</text>
        <dbReference type="Rhea" id="RHEA:10868"/>
        <dbReference type="ChEBI" id="CHEBI:17815"/>
        <dbReference type="ChEBI" id="CHEBI:57287"/>
        <dbReference type="ChEBI" id="CHEBI:58342"/>
        <dbReference type="ChEBI" id="CHEBI:64615"/>
        <dbReference type="EC" id="2.3.1.20"/>
    </reaction>
</comment>
<dbReference type="InterPro" id="IPR023213">
    <property type="entry name" value="CAT-like_dom_sf"/>
</dbReference>
<keyword evidence="9 14" id="KW-0012">Acyltransferase</keyword>
<dbReference type="RefSeq" id="WP_316974554.1">
    <property type="nucleotide sequence ID" value="NZ_JAWIIJ010000011.1"/>
</dbReference>
<dbReference type="Gene3D" id="3.30.559.30">
    <property type="entry name" value="Nonribosomal peptide synthetase, condensation domain"/>
    <property type="match status" value="1"/>
</dbReference>
<dbReference type="InterPro" id="IPR014292">
    <property type="entry name" value="Acyl_transf_WS/DGAT"/>
</dbReference>
<evidence type="ECO:0000313" key="15">
    <source>
        <dbReference type="Proteomes" id="UP001269819"/>
    </source>
</evidence>
<evidence type="ECO:0000259" key="13">
    <source>
        <dbReference type="Pfam" id="PF06974"/>
    </source>
</evidence>
<reference evidence="14 15" key="1">
    <citation type="submission" date="2023-10" db="EMBL/GenBank/DDBJ databases">
        <title>Characteristics and mechanism of a salt-tolerant marine origin heterotrophic nitrifying- aerobic denitrifying bacteria Marinobacter xestospongiae HN1.</title>
        <authorList>
            <person name="Qi R."/>
        </authorList>
    </citation>
    <scope>NUCLEOTIDE SEQUENCE [LARGE SCALE GENOMIC DNA]</scope>
    <source>
        <strain evidence="14 15">HN1</strain>
    </source>
</reference>
<comment type="caution">
    <text evidence="14">The sequence shown here is derived from an EMBL/GenBank/DDBJ whole genome shotgun (WGS) entry which is preliminary data.</text>
</comment>
<dbReference type="Gene3D" id="3.30.559.10">
    <property type="entry name" value="Chloramphenicol acetyltransferase-like domain"/>
    <property type="match status" value="1"/>
</dbReference>
<evidence type="ECO:0000256" key="7">
    <source>
        <dbReference type="ARBA" id="ARBA00022798"/>
    </source>
</evidence>
<feature type="region of interest" description="Disordered" evidence="11">
    <location>
        <begin position="460"/>
        <end position="503"/>
    </location>
</feature>
<evidence type="ECO:0000256" key="1">
    <source>
        <dbReference type="ARBA" id="ARBA00004771"/>
    </source>
</evidence>
<dbReference type="PANTHER" id="PTHR31650:SF1">
    <property type="entry name" value="WAX ESTER SYNTHASE_DIACYLGLYCEROL ACYLTRANSFERASE 4-RELATED"/>
    <property type="match status" value="1"/>
</dbReference>
<keyword evidence="6 14" id="KW-0808">Transferase</keyword>
<evidence type="ECO:0000256" key="3">
    <source>
        <dbReference type="ARBA" id="ARBA00009587"/>
    </source>
</evidence>
<evidence type="ECO:0000313" key="14">
    <source>
        <dbReference type="EMBL" id="MDV2080106.1"/>
    </source>
</evidence>
<dbReference type="InterPro" id="IPR009721">
    <property type="entry name" value="O-acyltransferase_WSD1_C"/>
</dbReference>
<evidence type="ECO:0000256" key="11">
    <source>
        <dbReference type="SAM" id="MobiDB-lite"/>
    </source>
</evidence>
<dbReference type="NCBIfam" id="TIGR02946">
    <property type="entry name" value="acyl_WS_DGAT"/>
    <property type="match status" value="1"/>
</dbReference>
<dbReference type="Pfam" id="PF03007">
    <property type="entry name" value="WS_DGAT_cat"/>
    <property type="match status" value="1"/>
</dbReference>
<sequence length="503" mass="56069">MKRLGTLDASWLAVESDDTPMHVGTLQIFSLPENAPDTFLRDMVQRMKTAREVASPWCYKLAFPGNLGRVIAPAWSVDEEIDLDYHVRHSALPKPGSERELGILVSRLHSNHLDFHRPLWECHIIEGLENNRFALYTKMHHSMIDGISGVRLMQRVLSTNPDETNMLPPWAVRPEQRRASKTDREASVAGAVSQARDALKLQADMAPRLWGAMSRLVQSARHPEDGLTAPFTGPVSPLNHRVTAQRRLATQHYRLARLRHLAKLSHSSMNDIVLYLCGTALRRFLLDQHELPDSPLTAGIPVNIRPADDEGTGTQISFMIASLATDEADPLARLDQIRESTRRAKEHLQKLPRKALTQYTMMLMSPYILQLMSGMGGRMRPVFNVTISNVPGPSRTLYYEGAKLEAMYPVSLIAHGGALNITCLSYDGSLNFGFTGCRDTLPSMQRLAVYTGEALDELEQLLEPAAEQQPSDKPARKPRARKPASGNRSKTANARKPGTATEE</sequence>
<evidence type="ECO:0000259" key="12">
    <source>
        <dbReference type="Pfam" id="PF03007"/>
    </source>
</evidence>
<dbReference type="EMBL" id="JAWIIJ010000011">
    <property type="protein sequence ID" value="MDV2080106.1"/>
    <property type="molecule type" value="Genomic_DNA"/>
</dbReference>
<dbReference type="PANTHER" id="PTHR31650">
    <property type="entry name" value="O-ACYLTRANSFERASE (WSD1-LIKE) FAMILY PROTEIN"/>
    <property type="match status" value="1"/>
</dbReference>
<comment type="pathway">
    <text evidence="1">Glycerolipid metabolism; triacylglycerol biosynthesis.</text>
</comment>
<keyword evidence="5" id="KW-0444">Lipid biosynthesis</keyword>
<dbReference type="EC" id="2.3.1.20" evidence="4"/>
<gene>
    <name evidence="14" type="ORF">RYS15_15580</name>
</gene>
<organism evidence="14 15">
    <name type="scientific">Marinobacter xestospongiae</name>
    <dbReference type="NCBI Taxonomy" id="994319"/>
    <lineage>
        <taxon>Bacteria</taxon>
        <taxon>Pseudomonadati</taxon>
        <taxon>Pseudomonadota</taxon>
        <taxon>Gammaproteobacteria</taxon>
        <taxon>Pseudomonadales</taxon>
        <taxon>Marinobacteraceae</taxon>
        <taxon>Marinobacter</taxon>
    </lineage>
</organism>
<keyword evidence="8" id="KW-0443">Lipid metabolism</keyword>
<feature type="domain" description="O-acyltransferase WSD1 C-terminal" evidence="13">
    <location>
        <begin position="313"/>
        <end position="458"/>
    </location>
</feature>